<dbReference type="AlphaFoldDB" id="A0A3S1HJT6"/>
<dbReference type="GO" id="GO:0007131">
    <property type="term" value="P:reciprocal meiotic recombination"/>
    <property type="evidence" value="ECO:0007669"/>
    <property type="project" value="TreeGrafter"/>
</dbReference>
<dbReference type="STRING" id="188477.A0A3S1HJT6"/>
<gene>
    <name evidence="1" type="ORF">EGW08_011324</name>
</gene>
<sequence length="229" mass="25847">MSKAIPGESPAPIPSNWSVIVQADLAASDIGQHLRQRGVKVKRAESVLSGSIIFPRCKVAFMVLELSRHLLAQFLDWHNESTAKDGEKHCPDQGTDMDVNAPGACKDKRDVTGHDEDDDAYRTMITRVDKFTRIHRDCYILLQAPLFTERELAFLYQLQTRYMNMMSVDILICHNAEECVSAMMTISNLQTPPTSDKLHQRFCYLMNELVEPLSIEELAQIDQCEGGGF</sequence>
<dbReference type="EMBL" id="RQTK01000366">
    <property type="protein sequence ID" value="RUS80912.1"/>
    <property type="molecule type" value="Genomic_DNA"/>
</dbReference>
<keyword evidence="2" id="KW-1185">Reference proteome</keyword>
<accession>A0A3S1HJT6</accession>
<dbReference type="GO" id="GO:0007130">
    <property type="term" value="P:synaptonemal complex assembly"/>
    <property type="evidence" value="ECO:0007669"/>
    <property type="project" value="InterPro"/>
</dbReference>
<dbReference type="PANTHER" id="PTHR31408">
    <property type="entry name" value="HYPOTHETICAL PROTEIN LOC689986"/>
    <property type="match status" value="1"/>
</dbReference>
<dbReference type="InterPro" id="IPR027857">
    <property type="entry name" value="SCRE"/>
</dbReference>
<dbReference type="Proteomes" id="UP000271974">
    <property type="component" value="Unassembled WGS sequence"/>
</dbReference>
<organism evidence="1 2">
    <name type="scientific">Elysia chlorotica</name>
    <name type="common">Eastern emerald elysia</name>
    <name type="synonym">Sea slug</name>
    <dbReference type="NCBI Taxonomy" id="188477"/>
    <lineage>
        <taxon>Eukaryota</taxon>
        <taxon>Metazoa</taxon>
        <taxon>Spiralia</taxon>
        <taxon>Lophotrochozoa</taxon>
        <taxon>Mollusca</taxon>
        <taxon>Gastropoda</taxon>
        <taxon>Heterobranchia</taxon>
        <taxon>Euthyneura</taxon>
        <taxon>Panpulmonata</taxon>
        <taxon>Sacoglossa</taxon>
        <taxon>Placobranchoidea</taxon>
        <taxon>Plakobranchidae</taxon>
        <taxon>Elysia</taxon>
    </lineage>
</organism>
<evidence type="ECO:0000313" key="2">
    <source>
        <dbReference type="Proteomes" id="UP000271974"/>
    </source>
</evidence>
<dbReference type="PANTHER" id="PTHR31408:SF2">
    <property type="entry name" value="PROTEIN SPO16 HOMOLOG"/>
    <property type="match status" value="1"/>
</dbReference>
<name>A0A3S1HJT6_ELYCH</name>
<dbReference type="OrthoDB" id="6149480at2759"/>
<dbReference type="Pfam" id="PF15162">
    <property type="entry name" value="SCRE"/>
    <property type="match status" value="1"/>
</dbReference>
<comment type="caution">
    <text evidence="1">The sequence shown here is derived from an EMBL/GenBank/DDBJ whole genome shotgun (WGS) entry which is preliminary data.</text>
</comment>
<evidence type="ECO:0000313" key="1">
    <source>
        <dbReference type="EMBL" id="RUS80912.1"/>
    </source>
</evidence>
<dbReference type="GO" id="GO:0005694">
    <property type="term" value="C:chromosome"/>
    <property type="evidence" value="ECO:0007669"/>
    <property type="project" value="TreeGrafter"/>
</dbReference>
<protein>
    <submittedName>
        <fullName evidence="1">Uncharacterized protein</fullName>
    </submittedName>
</protein>
<proteinExistence type="predicted"/>
<reference evidence="1 2" key="1">
    <citation type="submission" date="2019-01" db="EMBL/GenBank/DDBJ databases">
        <title>A draft genome assembly of the solar-powered sea slug Elysia chlorotica.</title>
        <authorList>
            <person name="Cai H."/>
            <person name="Li Q."/>
            <person name="Fang X."/>
            <person name="Li J."/>
            <person name="Curtis N.E."/>
            <person name="Altenburger A."/>
            <person name="Shibata T."/>
            <person name="Feng M."/>
            <person name="Maeda T."/>
            <person name="Schwartz J.A."/>
            <person name="Shigenobu S."/>
            <person name="Lundholm N."/>
            <person name="Nishiyama T."/>
            <person name="Yang H."/>
            <person name="Hasebe M."/>
            <person name="Li S."/>
            <person name="Pierce S.K."/>
            <person name="Wang J."/>
        </authorList>
    </citation>
    <scope>NUCLEOTIDE SEQUENCE [LARGE SCALE GENOMIC DNA]</scope>
    <source>
        <strain evidence="1">EC2010</strain>
        <tissue evidence="1">Whole organism of an adult</tissue>
    </source>
</reference>